<sequence length="172" mass="18054">MCDLGIALTLGASLLGAAGQIQQGKAQAAASNYNAQVAEMNAQLADRRARDALERGAIEEQQKRQEVAQLQGRQKAAMAANGVDLTFGSPLDTLVDTAVLGELDALTIRRNTAREAYDYEVQGVNGRADATLNRMNAKAAKSGSYLAAAGTVLGGFGKAYTDYKAPKIGSIY</sequence>
<organism evidence="1 2">
    <name type="scientific">Aminobacter ciceronei</name>
    <dbReference type="NCBI Taxonomy" id="150723"/>
    <lineage>
        <taxon>Bacteria</taxon>
        <taxon>Pseudomonadati</taxon>
        <taxon>Pseudomonadota</taxon>
        <taxon>Alphaproteobacteria</taxon>
        <taxon>Hyphomicrobiales</taxon>
        <taxon>Phyllobacteriaceae</taxon>
        <taxon>Aminobacter</taxon>
    </lineage>
</organism>
<dbReference type="Proteomes" id="UP000587524">
    <property type="component" value="Unassembled WGS sequence"/>
</dbReference>
<gene>
    <name evidence="1" type="ORF">HNQ97_000556</name>
</gene>
<evidence type="ECO:0000313" key="2">
    <source>
        <dbReference type="Proteomes" id="UP000587524"/>
    </source>
</evidence>
<accession>A0ABR6C1S9</accession>
<evidence type="ECO:0008006" key="3">
    <source>
        <dbReference type="Google" id="ProtNLM"/>
    </source>
</evidence>
<dbReference type="EMBL" id="JACJHZ010000002">
    <property type="protein sequence ID" value="MBA9018570.1"/>
    <property type="molecule type" value="Genomic_DNA"/>
</dbReference>
<dbReference type="RefSeq" id="WP_182573418.1">
    <property type="nucleotide sequence ID" value="NZ_JACJHY010000002.1"/>
</dbReference>
<name>A0ABR6C1S9_9HYPH</name>
<proteinExistence type="predicted"/>
<comment type="caution">
    <text evidence="1">The sequence shown here is derived from an EMBL/GenBank/DDBJ whole genome shotgun (WGS) entry which is preliminary data.</text>
</comment>
<reference evidence="1 2" key="1">
    <citation type="submission" date="2020-08" db="EMBL/GenBank/DDBJ databases">
        <title>Genomic Encyclopedia of Type Strains, Phase IV (KMG-IV): sequencing the most valuable type-strain genomes for metagenomic binning, comparative biology and taxonomic classification.</title>
        <authorList>
            <person name="Goeker M."/>
        </authorList>
    </citation>
    <scope>NUCLEOTIDE SEQUENCE [LARGE SCALE GENOMIC DNA]</scope>
    <source>
        <strain evidence="1 2">DSM 17455</strain>
    </source>
</reference>
<keyword evidence="2" id="KW-1185">Reference proteome</keyword>
<evidence type="ECO:0000313" key="1">
    <source>
        <dbReference type="EMBL" id="MBA9018570.1"/>
    </source>
</evidence>
<dbReference type="Pfam" id="PF24072">
    <property type="entry name" value="T7_gp14"/>
    <property type="match status" value="1"/>
</dbReference>
<protein>
    <recommendedName>
        <fullName evidence="3">Internal virion protein B</fullName>
    </recommendedName>
</protein>
<dbReference type="InterPro" id="IPR038996">
    <property type="entry name" value="Gp14"/>
</dbReference>